<gene>
    <name evidence="2" type="ORF">GZ085_08445</name>
</gene>
<name>A0A7C9NT49_9PROT</name>
<sequence length="166" mass="18949">MSSFEQHLLKQHSFETPAEFRAAFDALLDIAQRQVRVYDQNLSLLDIDQLPRHNRLRAFCVAGSGHRIELLLDEIHHVARDCPRLMQLVRDFGHVIKIRQADPNMPRPDQAFALADRHAALVRADKSVLHGTLHLDDAHAAILLHQEFERMWQRAQASVSATTLGL</sequence>
<feature type="domain" description="DUF7931" evidence="1">
    <location>
        <begin position="17"/>
        <end position="158"/>
    </location>
</feature>
<accession>A0A7C9NT49</accession>
<comment type="caution">
    <text evidence="2">The sequence shown here is derived from an EMBL/GenBank/DDBJ whole genome shotgun (WGS) entry which is preliminary data.</text>
</comment>
<dbReference type="Pfam" id="PF25559">
    <property type="entry name" value="DUF7931"/>
    <property type="match status" value="1"/>
</dbReference>
<protein>
    <recommendedName>
        <fullName evidence="1">DUF7931 domain-containing protein</fullName>
    </recommendedName>
</protein>
<organism evidence="2 3">
    <name type="scientific">Sulfuriferula multivorans</name>
    <dbReference type="NCBI Taxonomy" id="1559896"/>
    <lineage>
        <taxon>Bacteria</taxon>
        <taxon>Pseudomonadati</taxon>
        <taxon>Pseudomonadota</taxon>
        <taxon>Betaproteobacteria</taxon>
        <taxon>Nitrosomonadales</taxon>
        <taxon>Sulfuricellaceae</taxon>
        <taxon>Sulfuriferula</taxon>
    </lineage>
</organism>
<dbReference type="EMBL" id="JAAFGW010000112">
    <property type="protein sequence ID" value="NDP48401.1"/>
    <property type="molecule type" value="Genomic_DNA"/>
</dbReference>
<evidence type="ECO:0000313" key="3">
    <source>
        <dbReference type="Proteomes" id="UP000483432"/>
    </source>
</evidence>
<proteinExistence type="predicted"/>
<reference evidence="2 3" key="1">
    <citation type="submission" date="2019-09" db="EMBL/GenBank/DDBJ databases">
        <title>H2 Metabolism Revealed by Metagenomic Analysis in Subglacial Sediment of East Antarctica.</title>
        <authorList>
            <person name="Yang Z."/>
            <person name="Zhang Y."/>
            <person name="Lv Y."/>
            <person name="Yan W."/>
            <person name="Xiao X."/>
            <person name="Sun B."/>
            <person name="Ma H."/>
        </authorList>
    </citation>
    <scope>NUCLEOTIDE SEQUENCE [LARGE SCALE GENOMIC DNA]</scope>
    <source>
        <strain evidence="2">Bin2_2</strain>
    </source>
</reference>
<dbReference type="Proteomes" id="UP000483432">
    <property type="component" value="Unassembled WGS sequence"/>
</dbReference>
<dbReference type="InterPro" id="IPR057691">
    <property type="entry name" value="DUF7931"/>
</dbReference>
<evidence type="ECO:0000313" key="2">
    <source>
        <dbReference type="EMBL" id="NDP48401.1"/>
    </source>
</evidence>
<evidence type="ECO:0000259" key="1">
    <source>
        <dbReference type="Pfam" id="PF25559"/>
    </source>
</evidence>
<dbReference type="AlphaFoldDB" id="A0A7C9NT49"/>